<dbReference type="AlphaFoldDB" id="A0A0D1KBE4"/>
<gene>
    <name evidence="1" type="ORF">SC09_contig4orf00406</name>
</gene>
<evidence type="ECO:0000313" key="1">
    <source>
        <dbReference type="EMBL" id="KIU05575.1"/>
    </source>
</evidence>
<dbReference type="EMBL" id="JXBC01000013">
    <property type="protein sequence ID" value="KIU05575.1"/>
    <property type="molecule type" value="Genomic_DNA"/>
</dbReference>
<proteinExistence type="predicted"/>
<organism evidence="1 2">
    <name type="scientific">Bacillus subtilis</name>
    <dbReference type="NCBI Taxonomy" id="1423"/>
    <lineage>
        <taxon>Bacteria</taxon>
        <taxon>Bacillati</taxon>
        <taxon>Bacillota</taxon>
        <taxon>Bacilli</taxon>
        <taxon>Bacillales</taxon>
        <taxon>Bacillaceae</taxon>
        <taxon>Bacillus</taxon>
    </lineage>
</organism>
<accession>A0A0D1KBE4</accession>
<protein>
    <submittedName>
        <fullName evidence="1">Uncharacterized protein</fullName>
    </submittedName>
</protein>
<comment type="caution">
    <text evidence="1">The sequence shown here is derived from an EMBL/GenBank/DDBJ whole genome shotgun (WGS) entry which is preliminary data.</text>
</comment>
<name>A0A0D1KBE4_BACIU</name>
<dbReference type="Proteomes" id="UP000032247">
    <property type="component" value="Unassembled WGS sequence"/>
</dbReference>
<evidence type="ECO:0000313" key="2">
    <source>
        <dbReference type="Proteomes" id="UP000032247"/>
    </source>
</evidence>
<sequence length="38" mass="4370">MNTLELGKSKQQKRSKQALPFDVFSYENIMSSHPPCTK</sequence>
<reference evidence="1 2" key="1">
    <citation type="submission" date="2014-12" db="EMBL/GenBank/DDBJ databases">
        <title>Comparative genome analysis of Bacillus coagulans HM-08, Clostridium butyricum HM-68, Bacillus subtilis HM-66 and Bacillus licheniformis BL-09.</title>
        <authorList>
            <person name="Zhang H."/>
        </authorList>
    </citation>
    <scope>NUCLEOTIDE SEQUENCE [LARGE SCALE GENOMIC DNA]</scope>
    <source>
        <strain evidence="1 2">HM-66</strain>
    </source>
</reference>